<dbReference type="Gene3D" id="2.10.70.10">
    <property type="entry name" value="Complement Module, domain 1"/>
    <property type="match status" value="1"/>
</dbReference>
<keyword evidence="3" id="KW-0472">Membrane</keyword>
<dbReference type="SUPFAM" id="SSF57535">
    <property type="entry name" value="Complement control module/SCR domain"/>
    <property type="match status" value="1"/>
</dbReference>
<protein>
    <submittedName>
        <fullName evidence="6">Uncharacterized protein LOC106167932</fullName>
    </submittedName>
</protein>
<reference evidence="6" key="1">
    <citation type="submission" date="2025-08" db="UniProtKB">
        <authorList>
            <consortium name="RefSeq"/>
        </authorList>
    </citation>
    <scope>IDENTIFICATION</scope>
    <source>
        <tissue evidence="6">Gonads</tissue>
    </source>
</reference>
<feature type="transmembrane region" description="Helical" evidence="3">
    <location>
        <begin position="176"/>
        <end position="198"/>
    </location>
</feature>
<evidence type="ECO:0000256" key="2">
    <source>
        <dbReference type="PROSITE-ProRule" id="PRU00302"/>
    </source>
</evidence>
<keyword evidence="2" id="KW-0768">Sushi</keyword>
<keyword evidence="3" id="KW-0812">Transmembrane</keyword>
<evidence type="ECO:0000256" key="1">
    <source>
        <dbReference type="ARBA" id="ARBA00023157"/>
    </source>
</evidence>
<dbReference type="InterPro" id="IPR035976">
    <property type="entry name" value="Sushi/SCR/CCP_sf"/>
</dbReference>
<evidence type="ECO:0000259" key="4">
    <source>
        <dbReference type="PROSITE" id="PS50923"/>
    </source>
</evidence>
<comment type="caution">
    <text evidence="2">Lacks conserved residue(s) required for the propagation of feature annotation.</text>
</comment>
<dbReference type="Proteomes" id="UP000085678">
    <property type="component" value="Unplaced"/>
</dbReference>
<dbReference type="CDD" id="cd00033">
    <property type="entry name" value="CCP"/>
    <property type="match status" value="1"/>
</dbReference>
<dbReference type="PROSITE" id="PS50923">
    <property type="entry name" value="SUSHI"/>
    <property type="match status" value="1"/>
</dbReference>
<dbReference type="GeneID" id="106167932"/>
<organism evidence="5 6">
    <name type="scientific">Lingula anatina</name>
    <name type="common">Brachiopod</name>
    <name type="synonym">Lingula unguis</name>
    <dbReference type="NCBI Taxonomy" id="7574"/>
    <lineage>
        <taxon>Eukaryota</taxon>
        <taxon>Metazoa</taxon>
        <taxon>Spiralia</taxon>
        <taxon>Lophotrochozoa</taxon>
        <taxon>Brachiopoda</taxon>
        <taxon>Linguliformea</taxon>
        <taxon>Lingulata</taxon>
        <taxon>Lingulida</taxon>
        <taxon>Linguloidea</taxon>
        <taxon>Lingulidae</taxon>
        <taxon>Lingula</taxon>
    </lineage>
</organism>
<feature type="domain" description="Sushi" evidence="4">
    <location>
        <begin position="87"/>
        <end position="150"/>
    </location>
</feature>
<keyword evidence="3" id="KW-1133">Transmembrane helix</keyword>
<dbReference type="InterPro" id="IPR000436">
    <property type="entry name" value="Sushi_SCR_CCP_dom"/>
</dbReference>
<evidence type="ECO:0000313" key="5">
    <source>
        <dbReference type="Proteomes" id="UP000085678"/>
    </source>
</evidence>
<proteinExistence type="predicted"/>
<keyword evidence="5" id="KW-1185">Reference proteome</keyword>
<dbReference type="KEGG" id="lak:106167932"/>
<dbReference type="InParanoid" id="A0A1S3IXL0"/>
<dbReference type="SMART" id="SM00032">
    <property type="entry name" value="CCP"/>
    <property type="match status" value="1"/>
</dbReference>
<accession>A0A1S3IXL0</accession>
<dbReference type="OrthoDB" id="17569at2759"/>
<dbReference type="RefSeq" id="XP_013402284.1">
    <property type="nucleotide sequence ID" value="XM_013546830.1"/>
</dbReference>
<gene>
    <name evidence="6" type="primary">LOC106167932</name>
</gene>
<keyword evidence="1" id="KW-1015">Disulfide bond</keyword>
<name>A0A1S3IXL0_LINAN</name>
<dbReference type="AlphaFoldDB" id="A0A1S3IXL0"/>
<sequence length="252" mass="27751">MLSTLHTKTTLTATAEVPRDPSHTLGVQASMTSSVYSTASPTSFALPYVENSSPEPCFLYPVNCHDWEISATETASVQLTTSASGDVFCQPTPEVHATFNNGSGLHPLAAGTVVMYWCLDNTSFINGESQRTVHCTEQGVWSKEIPPCVDISLVANMKVVKAPKRKYSQNPLEAPGAAIIGSFGLSCLLGIVLGIVAWDLSTIHRQLKVMLRNLTYQRRVRKRRLKQNRVRQEFVEANIVQHGNNYMLITDI</sequence>
<evidence type="ECO:0000313" key="6">
    <source>
        <dbReference type="RefSeq" id="XP_013402284.1"/>
    </source>
</evidence>
<evidence type="ECO:0000256" key="3">
    <source>
        <dbReference type="SAM" id="Phobius"/>
    </source>
</evidence>